<dbReference type="SMART" id="SM00855">
    <property type="entry name" value="PGAM"/>
    <property type="match status" value="1"/>
</dbReference>
<dbReference type="AlphaFoldDB" id="A0A074YPT0"/>
<feature type="region of interest" description="Disordered" evidence="1">
    <location>
        <begin position="151"/>
        <end position="194"/>
    </location>
</feature>
<sequence length="746" mass="80459">MAKAPTVVIVVRHGARLDAADKSWHLTSPTPYDPPLTYGGWIQSRALGLRIASLLHEREKGSASSGTSSPAGATSDSAPVIKDFGISEGDLKARMASKPQTKRRKHKVVIHSSPFQRCVQTGIGISAGLSQFQGLPANSRKSSDARIKTLSQLRSSPSLRPRDASASPQLRAVPEDHSESREYFRSSLKEQKEPKPYTRATLRVDAFLGEWLSPDYFEMITPPPNSTLMVTAAKAELLRQADNIETYTPSSPVVSGGNLWGNGQAARQHSSSVSNAPSSLSHETDGPLENWQVFARDLPARDRTNSLGTNKSVEHFRPAVTSSPTIHRNDGSSGYTPPTPTYAISPGDPIPRGYVAHARDQCVKVDYKWDSMREPRCWGDGGQFGEEWSQMHKRFRHGLSSMVDWYSTTQSESKQPAQDDREAVPEASEGEDEDEDLVVVLVTHGAGCNALIGALTNQPVLLDFGMASLTMAVRKDDLSTITSTNDHYLPADSPASGNSPALSPADTVQRPIPRRQSSVDSGLSSHYDLKVVASSEHLRPGVDPTKAPVPATASPVLSAQTVPQSRSRRLRSASSHASAGAPVDSNWNLPEPRARINSSLGSMRRPSRPVISPVVTSPILSSQIRNDSPTGLWNASSAKDTDSPSFLNTLARSNSLAARLSTRESTTPERSVSPRADSRSTPTEPSTTAIMEEAKSSVSALPTVEETPPPKIARSLSQKGLWGSAPNGSTPRDAGVPKRRWTVVQD</sequence>
<dbReference type="SUPFAM" id="SSF53254">
    <property type="entry name" value="Phosphoglycerate mutase-like"/>
    <property type="match status" value="1"/>
</dbReference>
<dbReference type="PANTHER" id="PTHR16469:SF27">
    <property type="entry name" value="UBIQUITIN-ASSOCIATED AND SH3 DOMAIN-CONTAINING BA-RELATED"/>
    <property type="match status" value="1"/>
</dbReference>
<keyword evidence="3" id="KW-1185">Reference proteome</keyword>
<feature type="region of interest" description="Disordered" evidence="1">
    <location>
        <begin position="407"/>
        <end position="434"/>
    </location>
</feature>
<feature type="region of interest" description="Disordered" evidence="1">
    <location>
        <begin position="58"/>
        <end position="81"/>
    </location>
</feature>
<feature type="region of interest" description="Disordered" evidence="1">
    <location>
        <begin position="320"/>
        <end position="341"/>
    </location>
</feature>
<feature type="compositionally biased region" description="Polar residues" evidence="1">
    <location>
        <begin position="320"/>
        <end position="336"/>
    </location>
</feature>
<feature type="compositionally biased region" description="Polar residues" evidence="1">
    <location>
        <begin position="555"/>
        <end position="564"/>
    </location>
</feature>
<protein>
    <recommendedName>
        <fullName evidence="4">Phosphoglycerate mutase family protein</fullName>
    </recommendedName>
</protein>
<feature type="region of interest" description="Disordered" evidence="1">
    <location>
        <begin position="535"/>
        <end position="590"/>
    </location>
</feature>
<feature type="compositionally biased region" description="Low complexity" evidence="1">
    <location>
        <begin position="62"/>
        <end position="79"/>
    </location>
</feature>
<dbReference type="RefSeq" id="XP_013348167.1">
    <property type="nucleotide sequence ID" value="XM_013492713.1"/>
</dbReference>
<feature type="compositionally biased region" description="Polar residues" evidence="1">
    <location>
        <begin position="679"/>
        <end position="689"/>
    </location>
</feature>
<feature type="region of interest" description="Disordered" evidence="1">
    <location>
        <begin position="258"/>
        <end position="287"/>
    </location>
</feature>
<evidence type="ECO:0000313" key="3">
    <source>
        <dbReference type="Proteomes" id="UP000030641"/>
    </source>
</evidence>
<evidence type="ECO:0000313" key="2">
    <source>
        <dbReference type="EMBL" id="KEQ99705.1"/>
    </source>
</evidence>
<feature type="compositionally biased region" description="Low complexity" evidence="1">
    <location>
        <begin position="572"/>
        <end position="581"/>
    </location>
</feature>
<proteinExistence type="predicted"/>
<feature type="compositionally biased region" description="Polar residues" evidence="1">
    <location>
        <begin position="621"/>
        <end position="656"/>
    </location>
</feature>
<dbReference type="InterPro" id="IPR051710">
    <property type="entry name" value="Phosphatase_SH3-domain"/>
</dbReference>
<accession>A0A074YPT0</accession>
<feature type="region of interest" description="Disordered" evidence="1">
    <location>
        <begin position="485"/>
        <end position="523"/>
    </location>
</feature>
<name>A0A074YPT0_AURSE</name>
<evidence type="ECO:0008006" key="4">
    <source>
        <dbReference type="Google" id="ProtNLM"/>
    </source>
</evidence>
<feature type="compositionally biased region" description="Basic and acidic residues" evidence="1">
    <location>
        <begin position="173"/>
        <end position="194"/>
    </location>
</feature>
<reference evidence="2 3" key="1">
    <citation type="journal article" date="2014" name="BMC Genomics">
        <title>Genome sequencing of four Aureobasidium pullulans varieties: biotechnological potential, stress tolerance, and description of new species.</title>
        <authorList>
            <person name="Gostin Ar C."/>
            <person name="Ohm R.A."/>
            <person name="Kogej T."/>
            <person name="Sonjak S."/>
            <person name="Turk M."/>
            <person name="Zajc J."/>
            <person name="Zalar P."/>
            <person name="Grube M."/>
            <person name="Sun H."/>
            <person name="Han J."/>
            <person name="Sharma A."/>
            <person name="Chiniquy J."/>
            <person name="Ngan C.Y."/>
            <person name="Lipzen A."/>
            <person name="Barry K."/>
            <person name="Grigoriev I.V."/>
            <person name="Gunde-Cimerman N."/>
        </authorList>
    </citation>
    <scope>NUCLEOTIDE SEQUENCE [LARGE SCALE GENOMIC DNA]</scope>
    <source>
        <strain evidence="2 3">EXF-2481</strain>
    </source>
</reference>
<feature type="region of interest" description="Disordered" evidence="1">
    <location>
        <begin position="621"/>
        <end position="746"/>
    </location>
</feature>
<dbReference type="HOGENOM" id="CLU_018502_1_0_1"/>
<dbReference type="Gene3D" id="3.40.50.1240">
    <property type="entry name" value="Phosphoglycerate mutase-like"/>
    <property type="match status" value="2"/>
</dbReference>
<gene>
    <name evidence="2" type="ORF">AUEXF2481DRAFT_35633</name>
</gene>
<dbReference type="InterPro" id="IPR013078">
    <property type="entry name" value="His_Pase_superF_clade-1"/>
</dbReference>
<evidence type="ECO:0000256" key="1">
    <source>
        <dbReference type="SAM" id="MobiDB-lite"/>
    </source>
</evidence>
<organism evidence="2 3">
    <name type="scientific">Aureobasidium subglaciale (strain EXF-2481)</name>
    <name type="common">Aureobasidium pullulans var. subglaciale</name>
    <dbReference type="NCBI Taxonomy" id="1043005"/>
    <lineage>
        <taxon>Eukaryota</taxon>
        <taxon>Fungi</taxon>
        <taxon>Dikarya</taxon>
        <taxon>Ascomycota</taxon>
        <taxon>Pezizomycotina</taxon>
        <taxon>Dothideomycetes</taxon>
        <taxon>Dothideomycetidae</taxon>
        <taxon>Dothideales</taxon>
        <taxon>Saccotheciaceae</taxon>
        <taxon>Aureobasidium</taxon>
    </lineage>
</organism>
<feature type="compositionally biased region" description="Low complexity" evidence="1">
    <location>
        <begin position="270"/>
        <end position="281"/>
    </location>
</feature>
<dbReference type="EMBL" id="KL584750">
    <property type="protein sequence ID" value="KEQ99705.1"/>
    <property type="molecule type" value="Genomic_DNA"/>
</dbReference>
<dbReference type="STRING" id="1043005.A0A074YPT0"/>
<dbReference type="InParanoid" id="A0A074YPT0"/>
<dbReference type="GeneID" id="25365369"/>
<dbReference type="Proteomes" id="UP000030641">
    <property type="component" value="Unassembled WGS sequence"/>
</dbReference>
<feature type="compositionally biased region" description="Basic residues" evidence="1">
    <location>
        <begin position="737"/>
        <end position="746"/>
    </location>
</feature>
<feature type="compositionally biased region" description="Polar residues" evidence="1">
    <location>
        <begin position="407"/>
        <end position="416"/>
    </location>
</feature>
<dbReference type="PANTHER" id="PTHR16469">
    <property type="entry name" value="UBIQUITIN-ASSOCIATED AND SH3 DOMAIN-CONTAINING BA-RELATED"/>
    <property type="match status" value="1"/>
</dbReference>
<dbReference type="OMA" id="WDSMRAP"/>
<dbReference type="OrthoDB" id="3898179at2759"/>
<feature type="compositionally biased region" description="Low complexity" evidence="1">
    <location>
        <begin position="151"/>
        <end position="168"/>
    </location>
</feature>
<dbReference type="InterPro" id="IPR029033">
    <property type="entry name" value="His_PPase_superfam"/>
</dbReference>